<keyword evidence="2" id="KW-1185">Reference proteome</keyword>
<evidence type="ECO:0000313" key="1">
    <source>
        <dbReference type="EMBL" id="RQH38459.1"/>
    </source>
</evidence>
<accession>A0A3N6N2Q6</accession>
<name>A0A3N6N2Q6_9CYAN</name>
<protein>
    <submittedName>
        <fullName evidence="1">Uncharacterized protein</fullName>
    </submittedName>
</protein>
<proteinExistence type="predicted"/>
<dbReference type="Proteomes" id="UP000269154">
    <property type="component" value="Unassembled WGS sequence"/>
</dbReference>
<reference evidence="1 2" key="1">
    <citation type="journal article" date="2018" name="ACS Chem. Biol.">
        <title>Ketoreductase domain dysfunction expands chemodiversity: malyngamide biosynthesis in the cyanobacterium Okeania hirsuta.</title>
        <authorList>
            <person name="Moss N.A."/>
            <person name="Leao T."/>
            <person name="Rankin M."/>
            <person name="McCullough T.M."/>
            <person name="Qu P."/>
            <person name="Korobeynikov A."/>
            <person name="Smith J.L."/>
            <person name="Gerwick L."/>
            <person name="Gerwick W.H."/>
        </authorList>
    </citation>
    <scope>NUCLEOTIDE SEQUENCE [LARGE SCALE GENOMIC DNA]</scope>
    <source>
        <strain evidence="1 2">PAB10Feb10-1</strain>
    </source>
</reference>
<dbReference type="AlphaFoldDB" id="A0A3N6N2Q6"/>
<gene>
    <name evidence="1" type="ORF">D5R40_17655</name>
</gene>
<dbReference type="EMBL" id="RCBY01000101">
    <property type="protein sequence ID" value="RQH38459.1"/>
    <property type="molecule type" value="Genomic_DNA"/>
</dbReference>
<sequence>MGIVKTCHCFYKLQQACKHRVDYGELNPKKKIIIQIINVIARGINIDVNLERKVLIPLWQSPGGTI</sequence>
<comment type="caution">
    <text evidence="1">The sequence shown here is derived from an EMBL/GenBank/DDBJ whole genome shotgun (WGS) entry which is preliminary data.</text>
</comment>
<evidence type="ECO:0000313" key="2">
    <source>
        <dbReference type="Proteomes" id="UP000269154"/>
    </source>
</evidence>
<organism evidence="1 2">
    <name type="scientific">Okeania hirsuta</name>
    <dbReference type="NCBI Taxonomy" id="1458930"/>
    <lineage>
        <taxon>Bacteria</taxon>
        <taxon>Bacillati</taxon>
        <taxon>Cyanobacteriota</taxon>
        <taxon>Cyanophyceae</taxon>
        <taxon>Oscillatoriophycideae</taxon>
        <taxon>Oscillatoriales</taxon>
        <taxon>Microcoleaceae</taxon>
        <taxon>Okeania</taxon>
    </lineage>
</organism>